<keyword evidence="1" id="KW-0472">Membrane</keyword>
<comment type="caution">
    <text evidence="2">The sequence shown here is derived from an EMBL/GenBank/DDBJ whole genome shotgun (WGS) entry which is preliminary data.</text>
</comment>
<evidence type="ECO:0000313" key="2">
    <source>
        <dbReference type="EMBL" id="RSU00242.1"/>
    </source>
</evidence>
<sequence length="63" mass="7084">MAKKYGKMYQEVFETEDDEESVGCLTKIGIFVVLAIVCSIIGAFSILWGWIIFILGAVITYFL</sequence>
<dbReference type="AlphaFoldDB" id="A0A430A1J3"/>
<keyword evidence="1" id="KW-1133">Transmembrane helix</keyword>
<protein>
    <submittedName>
        <fullName evidence="2">Uncharacterized protein</fullName>
    </submittedName>
</protein>
<dbReference type="EMBL" id="NGJS01000002">
    <property type="protein sequence ID" value="RSU00242.1"/>
    <property type="molecule type" value="Genomic_DNA"/>
</dbReference>
<accession>A0A430A1J3</accession>
<evidence type="ECO:0000313" key="3">
    <source>
        <dbReference type="Proteomes" id="UP000287857"/>
    </source>
</evidence>
<reference evidence="2 3" key="1">
    <citation type="submission" date="2017-05" db="EMBL/GenBank/DDBJ databases">
        <title>Vagococcus spp. assemblies.</title>
        <authorList>
            <person name="Gulvik C.A."/>
        </authorList>
    </citation>
    <scope>NUCLEOTIDE SEQUENCE [LARGE SCALE GENOMIC DNA]</scope>
    <source>
        <strain evidence="2 3">SS1995</strain>
    </source>
</reference>
<dbReference type="RefSeq" id="WP_125983194.1">
    <property type="nucleotide sequence ID" value="NZ_NGJS01000002.1"/>
</dbReference>
<evidence type="ECO:0000256" key="1">
    <source>
        <dbReference type="SAM" id="Phobius"/>
    </source>
</evidence>
<gene>
    <name evidence="2" type="ORF">CBF37_02795</name>
</gene>
<name>A0A430A1J3_9ENTE</name>
<feature type="transmembrane region" description="Helical" evidence="1">
    <location>
        <begin position="30"/>
        <end position="62"/>
    </location>
</feature>
<organism evidence="2 3">
    <name type="scientific">Vagococcus vulneris</name>
    <dbReference type="NCBI Taxonomy" id="1977869"/>
    <lineage>
        <taxon>Bacteria</taxon>
        <taxon>Bacillati</taxon>
        <taxon>Bacillota</taxon>
        <taxon>Bacilli</taxon>
        <taxon>Lactobacillales</taxon>
        <taxon>Enterococcaceae</taxon>
        <taxon>Vagococcus</taxon>
    </lineage>
</organism>
<dbReference type="Proteomes" id="UP000287857">
    <property type="component" value="Unassembled WGS sequence"/>
</dbReference>
<keyword evidence="1" id="KW-0812">Transmembrane</keyword>
<proteinExistence type="predicted"/>
<keyword evidence="3" id="KW-1185">Reference proteome</keyword>